<evidence type="ECO:0000256" key="1">
    <source>
        <dbReference type="ARBA" id="ARBA00022741"/>
    </source>
</evidence>
<dbReference type="PROSITE" id="PS51192">
    <property type="entry name" value="HELICASE_ATP_BIND_1"/>
    <property type="match status" value="1"/>
</dbReference>
<comment type="similarity">
    <text evidence="6">Belongs to the DEAD box helicase family.</text>
</comment>
<organism evidence="10 11">
    <name type="scientific">Manduca sexta</name>
    <name type="common">Tobacco hawkmoth</name>
    <name type="synonym">Tobacco hornworm</name>
    <dbReference type="NCBI Taxonomy" id="7130"/>
    <lineage>
        <taxon>Eukaryota</taxon>
        <taxon>Metazoa</taxon>
        <taxon>Ecdysozoa</taxon>
        <taxon>Arthropoda</taxon>
        <taxon>Hexapoda</taxon>
        <taxon>Insecta</taxon>
        <taxon>Pterygota</taxon>
        <taxon>Neoptera</taxon>
        <taxon>Endopterygota</taxon>
        <taxon>Lepidoptera</taxon>
        <taxon>Glossata</taxon>
        <taxon>Ditrysia</taxon>
        <taxon>Bombycoidea</taxon>
        <taxon>Sphingidae</taxon>
        <taxon>Sphinginae</taxon>
        <taxon>Sphingini</taxon>
        <taxon>Manduca</taxon>
    </lineage>
</organism>
<dbReference type="PROSITE" id="PS00039">
    <property type="entry name" value="DEAD_ATP_HELICASE"/>
    <property type="match status" value="1"/>
</dbReference>
<keyword evidence="11" id="KW-1185">Reference proteome</keyword>
<dbReference type="SMART" id="SM00490">
    <property type="entry name" value="HELICc"/>
    <property type="match status" value="1"/>
</dbReference>
<dbReference type="PANTHER" id="PTHR24031">
    <property type="entry name" value="RNA HELICASE"/>
    <property type="match status" value="1"/>
</dbReference>
<evidence type="ECO:0000256" key="6">
    <source>
        <dbReference type="RuleBase" id="RU000492"/>
    </source>
</evidence>
<reference evidence="10" key="1">
    <citation type="journal article" date="2016" name="Insect Biochem. Mol. Biol.">
        <title>Multifaceted biological insights from a draft genome sequence of the tobacco hornworm moth, Manduca sexta.</title>
        <authorList>
            <person name="Kanost M.R."/>
            <person name="Arrese E.L."/>
            <person name="Cao X."/>
            <person name="Chen Y.R."/>
            <person name="Chellapilla S."/>
            <person name="Goldsmith M.R."/>
            <person name="Grosse-Wilde E."/>
            <person name="Heckel D.G."/>
            <person name="Herndon N."/>
            <person name="Jiang H."/>
            <person name="Papanicolaou A."/>
            <person name="Qu J."/>
            <person name="Soulages J.L."/>
            <person name="Vogel H."/>
            <person name="Walters J."/>
            <person name="Waterhouse R.M."/>
            <person name="Ahn S.J."/>
            <person name="Almeida F.C."/>
            <person name="An C."/>
            <person name="Aqrawi P."/>
            <person name="Bretschneider A."/>
            <person name="Bryant W.B."/>
            <person name="Bucks S."/>
            <person name="Chao H."/>
            <person name="Chevignon G."/>
            <person name="Christen J.M."/>
            <person name="Clarke D.F."/>
            <person name="Dittmer N.T."/>
            <person name="Ferguson L.C.F."/>
            <person name="Garavelou S."/>
            <person name="Gordon K.H.J."/>
            <person name="Gunaratna R.T."/>
            <person name="Han Y."/>
            <person name="Hauser F."/>
            <person name="He Y."/>
            <person name="Heidel-Fischer H."/>
            <person name="Hirsh A."/>
            <person name="Hu Y."/>
            <person name="Jiang H."/>
            <person name="Kalra D."/>
            <person name="Klinner C."/>
            <person name="Konig C."/>
            <person name="Kovar C."/>
            <person name="Kroll A.R."/>
            <person name="Kuwar S.S."/>
            <person name="Lee S.L."/>
            <person name="Lehman R."/>
            <person name="Li K."/>
            <person name="Li Z."/>
            <person name="Liang H."/>
            <person name="Lovelace S."/>
            <person name="Lu Z."/>
            <person name="Mansfield J.H."/>
            <person name="McCulloch K.J."/>
            <person name="Mathew T."/>
            <person name="Morton B."/>
            <person name="Muzny D.M."/>
            <person name="Neunemann D."/>
            <person name="Ongeri F."/>
            <person name="Pauchet Y."/>
            <person name="Pu L.L."/>
            <person name="Pyrousis I."/>
            <person name="Rao X.J."/>
            <person name="Redding A."/>
            <person name="Roesel C."/>
            <person name="Sanchez-Gracia A."/>
            <person name="Schaack S."/>
            <person name="Shukla A."/>
            <person name="Tetreau G."/>
            <person name="Wang Y."/>
            <person name="Xiong G.H."/>
            <person name="Traut W."/>
            <person name="Walsh T.K."/>
            <person name="Worley K.C."/>
            <person name="Wu D."/>
            <person name="Wu W."/>
            <person name="Wu Y.Q."/>
            <person name="Zhang X."/>
            <person name="Zou Z."/>
            <person name="Zucker H."/>
            <person name="Briscoe A.D."/>
            <person name="Burmester T."/>
            <person name="Clem R.J."/>
            <person name="Feyereisen R."/>
            <person name="Grimmelikhuijzen C.J.P."/>
            <person name="Hamodrakas S.J."/>
            <person name="Hansson B.S."/>
            <person name="Huguet E."/>
            <person name="Jermiin L.S."/>
            <person name="Lan Q."/>
            <person name="Lehman H.K."/>
            <person name="Lorenzen M."/>
            <person name="Merzendorfer H."/>
            <person name="Michalopoulos I."/>
            <person name="Morton D.B."/>
            <person name="Muthukrishnan S."/>
            <person name="Oakeshott J.G."/>
            <person name="Palmer W."/>
            <person name="Park Y."/>
            <person name="Passarelli A.L."/>
            <person name="Rozas J."/>
            <person name="Schwartz L.M."/>
            <person name="Smith W."/>
            <person name="Southgate A."/>
            <person name="Vilcinskas A."/>
            <person name="Vogt R."/>
            <person name="Wang P."/>
            <person name="Werren J."/>
            <person name="Yu X.Q."/>
            <person name="Zhou J.J."/>
            <person name="Brown S.J."/>
            <person name="Scherer S.E."/>
            <person name="Richards S."/>
            <person name="Blissard G.W."/>
        </authorList>
    </citation>
    <scope>NUCLEOTIDE SEQUENCE</scope>
</reference>
<keyword evidence="1 6" id="KW-0547">Nucleotide-binding</keyword>
<dbReference type="EC" id="3.6.4.13" evidence="7"/>
<keyword evidence="5 7" id="KW-0694">RNA-binding</keyword>
<evidence type="ECO:0000256" key="2">
    <source>
        <dbReference type="ARBA" id="ARBA00022801"/>
    </source>
</evidence>
<dbReference type="Pfam" id="PF00271">
    <property type="entry name" value="Helicase_C"/>
    <property type="match status" value="1"/>
</dbReference>
<dbReference type="GO" id="GO:0003724">
    <property type="term" value="F:RNA helicase activity"/>
    <property type="evidence" value="ECO:0007669"/>
    <property type="project" value="UniProtKB-EC"/>
</dbReference>
<comment type="catalytic activity">
    <reaction evidence="7">
        <text>ATP + H2O = ADP + phosphate + H(+)</text>
        <dbReference type="Rhea" id="RHEA:13065"/>
        <dbReference type="ChEBI" id="CHEBI:15377"/>
        <dbReference type="ChEBI" id="CHEBI:15378"/>
        <dbReference type="ChEBI" id="CHEBI:30616"/>
        <dbReference type="ChEBI" id="CHEBI:43474"/>
        <dbReference type="ChEBI" id="CHEBI:456216"/>
        <dbReference type="EC" id="3.6.4.13"/>
    </reaction>
</comment>
<comment type="function">
    <text evidence="7">RNA helicase.</text>
</comment>
<dbReference type="Proteomes" id="UP000791440">
    <property type="component" value="Unassembled WGS sequence"/>
</dbReference>
<name>A0A921Z8W0_MANSE</name>
<evidence type="ECO:0000256" key="5">
    <source>
        <dbReference type="ARBA" id="ARBA00022884"/>
    </source>
</evidence>
<dbReference type="InterPro" id="IPR011545">
    <property type="entry name" value="DEAD/DEAH_box_helicase_dom"/>
</dbReference>
<reference evidence="10" key="2">
    <citation type="submission" date="2020-12" db="EMBL/GenBank/DDBJ databases">
        <authorList>
            <person name="Kanost M."/>
        </authorList>
    </citation>
    <scope>NUCLEOTIDE SEQUENCE</scope>
</reference>
<evidence type="ECO:0000256" key="7">
    <source>
        <dbReference type="RuleBase" id="RU365068"/>
    </source>
</evidence>
<gene>
    <name evidence="10" type="ORF">O3G_MSEX007601</name>
</gene>
<keyword evidence="3 6" id="KW-0347">Helicase</keyword>
<dbReference type="InterPro" id="IPR014001">
    <property type="entry name" value="Helicase_ATP-bd"/>
</dbReference>
<dbReference type="InterPro" id="IPR001650">
    <property type="entry name" value="Helicase_C-like"/>
</dbReference>
<feature type="domain" description="Helicase C-terminal" evidence="9">
    <location>
        <begin position="415"/>
        <end position="563"/>
    </location>
</feature>
<dbReference type="GO" id="GO:0016787">
    <property type="term" value="F:hydrolase activity"/>
    <property type="evidence" value="ECO:0007669"/>
    <property type="project" value="UniProtKB-KW"/>
</dbReference>
<protein>
    <recommendedName>
        <fullName evidence="7">ATP-dependent RNA helicase</fullName>
        <ecNumber evidence="7">3.6.4.13</ecNumber>
    </recommendedName>
</protein>
<accession>A0A921Z8W0</accession>
<evidence type="ECO:0000256" key="4">
    <source>
        <dbReference type="ARBA" id="ARBA00022840"/>
    </source>
</evidence>
<dbReference type="PROSITE" id="PS51194">
    <property type="entry name" value="HELICASE_CTER"/>
    <property type="match status" value="1"/>
</dbReference>
<evidence type="ECO:0000259" key="9">
    <source>
        <dbReference type="PROSITE" id="PS51194"/>
    </source>
</evidence>
<dbReference type="Pfam" id="PF00270">
    <property type="entry name" value="DEAD"/>
    <property type="match status" value="1"/>
</dbReference>
<keyword evidence="4 6" id="KW-0067">ATP-binding</keyword>
<proteinExistence type="inferred from homology"/>
<dbReference type="GO" id="GO:0005524">
    <property type="term" value="F:ATP binding"/>
    <property type="evidence" value="ECO:0007669"/>
    <property type="project" value="UniProtKB-UniRule"/>
</dbReference>
<dbReference type="EMBL" id="JH668423">
    <property type="protein sequence ID" value="KAG6452372.1"/>
    <property type="molecule type" value="Genomic_DNA"/>
</dbReference>
<dbReference type="InterPro" id="IPR000629">
    <property type="entry name" value="RNA-helicase_DEAD-box_CS"/>
</dbReference>
<dbReference type="SMART" id="SM00487">
    <property type="entry name" value="DEXDc"/>
    <property type="match status" value="1"/>
</dbReference>
<comment type="caution">
    <text evidence="10">The sequence shown here is derived from an EMBL/GenBank/DDBJ whole genome shotgun (WGS) entry which is preliminary data.</text>
</comment>
<comment type="domain">
    <text evidence="7">The Q motif is unique to and characteristic of the DEAD box family of RNA helicases and controls ATP binding and hydrolysis.</text>
</comment>
<evidence type="ECO:0000256" key="3">
    <source>
        <dbReference type="ARBA" id="ARBA00022806"/>
    </source>
</evidence>
<dbReference type="AlphaFoldDB" id="A0A921Z8W0"/>
<sequence>MDLFLINRYKDPGEDIDLIHEETTRLEKLKEKIEERKKAFIKKEVPAVIHIKDVPVEAASNNIVTGNKTEKENEPELNEITESQNSKSKEEVAIEFKVLGASDFEKKTKVARILPYWLSHSLSISTDLQNVSCLVEEQTWLHSTLKSNLLNEGIKHLFPVQSQVIPFVLNEHRKPKVFRPHDICVSAPTGSGKTLTFVLPIIQLLINEVGCHIRALVVLPVQELAAQVANVFKKYSTKTHLKVALLSGSVPLHQEQQKIVKYTESSGWVSEVDIIVCTAGRLVEHIQNTDGFSLKYLKFLVIDEADRIMDHIQNDWLYHVERHIKLENELMAGKAPVLNWCNLNEHIKPPHKLLFSATLSQDPEKLEQWGLFQPKLFSTAVTGDYEDDDQIRQYSTPAELRENFVVCNAENKPLVLYHLLVEQKWDKVICFTNAGDAAHRLTVLLNIWGKENLTVAELSANLDRSTRETVIKKFTQSKINVLIGTDALARGIDIPDCNYVVSYDPPRNIKTYIHRVGRTGRAGKIGQAVTILLPNQTGFFKDLLVKGRKSVIPEIRIPQDVFDRLSMSYESAIQKTKEQIHVEINSKTTLSPKGRQGISCTRAAHELEPPLSKENYNTTSLAI</sequence>
<feature type="domain" description="Helicase ATP-binding" evidence="8">
    <location>
        <begin position="174"/>
        <end position="377"/>
    </location>
</feature>
<evidence type="ECO:0000259" key="8">
    <source>
        <dbReference type="PROSITE" id="PS51192"/>
    </source>
</evidence>
<evidence type="ECO:0000313" key="10">
    <source>
        <dbReference type="EMBL" id="KAG6452372.1"/>
    </source>
</evidence>
<keyword evidence="2 6" id="KW-0378">Hydrolase</keyword>
<evidence type="ECO:0000313" key="11">
    <source>
        <dbReference type="Proteomes" id="UP000791440"/>
    </source>
</evidence>
<dbReference type="CDD" id="cd18787">
    <property type="entry name" value="SF2_C_DEAD"/>
    <property type="match status" value="1"/>
</dbReference>
<dbReference type="GO" id="GO:0003723">
    <property type="term" value="F:RNA binding"/>
    <property type="evidence" value="ECO:0007669"/>
    <property type="project" value="UniProtKB-UniRule"/>
</dbReference>
<dbReference type="CDD" id="cd17956">
    <property type="entry name" value="DEADc_DDX51"/>
    <property type="match status" value="1"/>
</dbReference>